<evidence type="ECO:0000256" key="11">
    <source>
        <dbReference type="SAM" id="MobiDB-lite"/>
    </source>
</evidence>
<dbReference type="EC" id="2.7.11.1" evidence="2"/>
<evidence type="ECO:0000256" key="1">
    <source>
        <dbReference type="ARBA" id="ARBA00008874"/>
    </source>
</evidence>
<dbReference type="GO" id="GO:0005524">
    <property type="term" value="F:ATP binding"/>
    <property type="evidence" value="ECO:0007669"/>
    <property type="project" value="UniProtKB-UniRule"/>
</dbReference>
<sequence length="547" mass="59251">MRVRMHPVDMDGARTDRKATGDVVRQYLHGEEQRIEQQEQNSGRSPGGKRRSAQPPPPAPCAVPQSTPRPSGCLPSRRSEPSPRRSSWSWRSASAFLSHLAVGKLSPRADEPRSAPQRAQSLAELSPRASRRSPPRRLSRRLLPEARSLSWDMSHGRRAAPLLQPAAPQWLCRVEGGETPRGYAKTALGQQIGKGASARVFRGTCGGEAVAVKVMPLRRERALVMKREVLLMRMCTSAHIVSFLDAFLAPDARGHPSLWLVMELCERGSALDVMVRRRGPLDEAEVLAVANCVLLALEHIHTALRVCHRDVKAANVLLADDGAIKLSDFSAAAEPPGQLVGTPHWMAPELLALPSDGCGAALASRLYDAKVDIWSLGITLIELAETKPPLHHIDSTLTLLLMIAHLPPPKLKPSTRASSALRQLVDAMLVKSAADRPSATQLLEGIDAPPRHAIAKAHSWPRASRAHLPPAAQRASTVETFSADAPPLLVLPPLPPAPPLPPLPPLAAPSEAPPPPVKEPPPAAERRADSFLLSWWNDLVDTFNSPL</sequence>
<feature type="domain" description="Protein kinase" evidence="12">
    <location>
        <begin position="186"/>
        <end position="455"/>
    </location>
</feature>
<dbReference type="InterPro" id="IPR011009">
    <property type="entry name" value="Kinase-like_dom_sf"/>
</dbReference>
<keyword evidence="14" id="KW-1185">Reference proteome</keyword>
<dbReference type="Gene3D" id="1.10.510.10">
    <property type="entry name" value="Transferase(Phosphotransferase) domain 1"/>
    <property type="match status" value="1"/>
</dbReference>
<organism evidence="13 14">
    <name type="scientific">Prymnesium parvum</name>
    <name type="common">Toxic golden alga</name>
    <dbReference type="NCBI Taxonomy" id="97485"/>
    <lineage>
        <taxon>Eukaryota</taxon>
        <taxon>Haptista</taxon>
        <taxon>Haptophyta</taxon>
        <taxon>Prymnesiophyceae</taxon>
        <taxon>Prymnesiales</taxon>
        <taxon>Prymnesiaceae</taxon>
        <taxon>Prymnesium</taxon>
    </lineage>
</organism>
<reference evidence="13 14" key="1">
    <citation type="journal article" date="2024" name="Science">
        <title>Giant polyketide synthase enzymes in the biosynthesis of giant marine polyether toxins.</title>
        <authorList>
            <person name="Fallon T.R."/>
            <person name="Shende V.V."/>
            <person name="Wierzbicki I.H."/>
            <person name="Pendleton A.L."/>
            <person name="Watervoot N.F."/>
            <person name="Auber R.P."/>
            <person name="Gonzalez D.J."/>
            <person name="Wisecaver J.H."/>
            <person name="Moore B.S."/>
        </authorList>
    </citation>
    <scope>NUCLEOTIDE SEQUENCE [LARGE SCALE GENOMIC DNA]</scope>
    <source>
        <strain evidence="13 14">12B1</strain>
    </source>
</reference>
<name>A0AB34IEI9_PRYPA</name>
<keyword evidence="4" id="KW-0808">Transferase</keyword>
<dbReference type="SUPFAM" id="SSF56112">
    <property type="entry name" value="Protein kinase-like (PK-like)"/>
    <property type="match status" value="1"/>
</dbReference>
<dbReference type="InterPro" id="IPR008271">
    <property type="entry name" value="Ser/Thr_kinase_AS"/>
</dbReference>
<comment type="caution">
    <text evidence="13">The sequence shown here is derived from an EMBL/GenBank/DDBJ whole genome shotgun (WGS) entry which is preliminary data.</text>
</comment>
<evidence type="ECO:0000256" key="2">
    <source>
        <dbReference type="ARBA" id="ARBA00012513"/>
    </source>
</evidence>
<feature type="compositionally biased region" description="Basic and acidic residues" evidence="11">
    <location>
        <begin position="1"/>
        <end position="20"/>
    </location>
</feature>
<dbReference type="PANTHER" id="PTHR48012">
    <property type="entry name" value="STERILE20-LIKE KINASE, ISOFORM B-RELATED"/>
    <property type="match status" value="1"/>
</dbReference>
<comment type="similarity">
    <text evidence="1">Belongs to the protein kinase superfamily. STE Ser/Thr protein kinase family. STE20 subfamily.</text>
</comment>
<dbReference type="GO" id="GO:0005737">
    <property type="term" value="C:cytoplasm"/>
    <property type="evidence" value="ECO:0007669"/>
    <property type="project" value="TreeGrafter"/>
</dbReference>
<dbReference type="GO" id="GO:0004674">
    <property type="term" value="F:protein serine/threonine kinase activity"/>
    <property type="evidence" value="ECO:0007669"/>
    <property type="project" value="UniProtKB-KW"/>
</dbReference>
<dbReference type="PROSITE" id="PS50011">
    <property type="entry name" value="PROTEIN_KINASE_DOM"/>
    <property type="match status" value="1"/>
</dbReference>
<evidence type="ECO:0000259" key="12">
    <source>
        <dbReference type="PROSITE" id="PS50011"/>
    </source>
</evidence>
<dbReference type="PANTHER" id="PTHR48012:SF10">
    <property type="entry name" value="FI20177P1"/>
    <property type="match status" value="1"/>
</dbReference>
<dbReference type="EMBL" id="JBGBPQ010000027">
    <property type="protein sequence ID" value="KAL1498450.1"/>
    <property type="molecule type" value="Genomic_DNA"/>
</dbReference>
<evidence type="ECO:0000256" key="7">
    <source>
        <dbReference type="ARBA" id="ARBA00022840"/>
    </source>
</evidence>
<feature type="region of interest" description="Disordered" evidence="11">
    <location>
        <begin position="107"/>
        <end position="141"/>
    </location>
</feature>
<comment type="catalytic activity">
    <reaction evidence="8">
        <text>L-threonyl-[protein] + ATP = O-phospho-L-threonyl-[protein] + ADP + H(+)</text>
        <dbReference type="Rhea" id="RHEA:46608"/>
        <dbReference type="Rhea" id="RHEA-COMP:11060"/>
        <dbReference type="Rhea" id="RHEA-COMP:11605"/>
        <dbReference type="ChEBI" id="CHEBI:15378"/>
        <dbReference type="ChEBI" id="CHEBI:30013"/>
        <dbReference type="ChEBI" id="CHEBI:30616"/>
        <dbReference type="ChEBI" id="CHEBI:61977"/>
        <dbReference type="ChEBI" id="CHEBI:456216"/>
        <dbReference type="EC" id="2.7.11.1"/>
    </reaction>
</comment>
<feature type="binding site" evidence="10">
    <location>
        <position position="213"/>
    </location>
    <ligand>
        <name>ATP</name>
        <dbReference type="ChEBI" id="CHEBI:30616"/>
    </ligand>
</feature>
<protein>
    <recommendedName>
        <fullName evidence="2">non-specific serine/threonine protein kinase</fullName>
        <ecNumber evidence="2">2.7.11.1</ecNumber>
    </recommendedName>
</protein>
<dbReference type="Proteomes" id="UP001515480">
    <property type="component" value="Unassembled WGS sequence"/>
</dbReference>
<evidence type="ECO:0000256" key="10">
    <source>
        <dbReference type="PROSITE-ProRule" id="PRU10141"/>
    </source>
</evidence>
<evidence type="ECO:0000256" key="6">
    <source>
        <dbReference type="ARBA" id="ARBA00022777"/>
    </source>
</evidence>
<feature type="compositionally biased region" description="Basic residues" evidence="11">
    <location>
        <begin position="129"/>
        <end position="140"/>
    </location>
</feature>
<dbReference type="InterPro" id="IPR050629">
    <property type="entry name" value="STE20/SPS1-PAK"/>
</dbReference>
<keyword evidence="7 10" id="KW-0067">ATP-binding</keyword>
<dbReference type="Pfam" id="PF00069">
    <property type="entry name" value="Pkinase"/>
    <property type="match status" value="1"/>
</dbReference>
<feature type="compositionally biased region" description="Basic and acidic residues" evidence="11">
    <location>
        <begin position="28"/>
        <end position="37"/>
    </location>
</feature>
<keyword evidence="3" id="KW-0723">Serine/threonine-protein kinase</keyword>
<evidence type="ECO:0000256" key="9">
    <source>
        <dbReference type="ARBA" id="ARBA00048679"/>
    </source>
</evidence>
<dbReference type="PROSITE" id="PS00108">
    <property type="entry name" value="PROTEIN_KINASE_ST"/>
    <property type="match status" value="1"/>
</dbReference>
<feature type="region of interest" description="Disordered" evidence="11">
    <location>
        <begin position="501"/>
        <end position="525"/>
    </location>
</feature>
<feature type="compositionally biased region" description="Pro residues" evidence="11">
    <location>
        <begin position="501"/>
        <end position="523"/>
    </location>
</feature>
<dbReference type="SMART" id="SM00220">
    <property type="entry name" value="S_TKc"/>
    <property type="match status" value="1"/>
</dbReference>
<feature type="region of interest" description="Disordered" evidence="11">
    <location>
        <begin position="1"/>
        <end position="89"/>
    </location>
</feature>
<accession>A0AB34IEI9</accession>
<comment type="catalytic activity">
    <reaction evidence="9">
        <text>L-seryl-[protein] + ATP = O-phospho-L-seryl-[protein] + ADP + H(+)</text>
        <dbReference type="Rhea" id="RHEA:17989"/>
        <dbReference type="Rhea" id="RHEA-COMP:9863"/>
        <dbReference type="Rhea" id="RHEA-COMP:11604"/>
        <dbReference type="ChEBI" id="CHEBI:15378"/>
        <dbReference type="ChEBI" id="CHEBI:29999"/>
        <dbReference type="ChEBI" id="CHEBI:30616"/>
        <dbReference type="ChEBI" id="CHEBI:83421"/>
        <dbReference type="ChEBI" id="CHEBI:456216"/>
        <dbReference type="EC" id="2.7.11.1"/>
    </reaction>
</comment>
<keyword evidence="5 10" id="KW-0547">Nucleotide-binding</keyword>
<dbReference type="InterPro" id="IPR017441">
    <property type="entry name" value="Protein_kinase_ATP_BS"/>
</dbReference>
<dbReference type="PROSITE" id="PS00107">
    <property type="entry name" value="PROTEIN_KINASE_ATP"/>
    <property type="match status" value="1"/>
</dbReference>
<evidence type="ECO:0000256" key="3">
    <source>
        <dbReference type="ARBA" id="ARBA00022527"/>
    </source>
</evidence>
<dbReference type="AlphaFoldDB" id="A0AB34IEI9"/>
<proteinExistence type="inferred from homology"/>
<evidence type="ECO:0000256" key="5">
    <source>
        <dbReference type="ARBA" id="ARBA00022741"/>
    </source>
</evidence>
<keyword evidence="6" id="KW-0418">Kinase</keyword>
<dbReference type="InterPro" id="IPR000719">
    <property type="entry name" value="Prot_kinase_dom"/>
</dbReference>
<gene>
    <name evidence="13" type="ORF">AB1Y20_013775</name>
</gene>
<evidence type="ECO:0000313" key="14">
    <source>
        <dbReference type="Proteomes" id="UP001515480"/>
    </source>
</evidence>
<evidence type="ECO:0000313" key="13">
    <source>
        <dbReference type="EMBL" id="KAL1498450.1"/>
    </source>
</evidence>
<evidence type="ECO:0000256" key="4">
    <source>
        <dbReference type="ARBA" id="ARBA00022679"/>
    </source>
</evidence>
<evidence type="ECO:0000256" key="8">
    <source>
        <dbReference type="ARBA" id="ARBA00047899"/>
    </source>
</evidence>